<evidence type="ECO:0000256" key="1">
    <source>
        <dbReference type="ARBA" id="ARBA00022723"/>
    </source>
</evidence>
<evidence type="ECO:0000256" key="7">
    <source>
        <dbReference type="SAM" id="MobiDB-lite"/>
    </source>
</evidence>
<evidence type="ECO:0000256" key="5">
    <source>
        <dbReference type="PROSITE-ProRule" id="PRU00723"/>
    </source>
</evidence>
<feature type="compositionally biased region" description="Polar residues" evidence="7">
    <location>
        <begin position="967"/>
        <end position="984"/>
    </location>
</feature>
<dbReference type="InterPro" id="IPR051726">
    <property type="entry name" value="Chitin_Synth_Reg"/>
</dbReference>
<keyword evidence="3 5" id="KW-0863">Zinc-finger</keyword>
<dbReference type="InterPro" id="IPR006597">
    <property type="entry name" value="Sel1-like"/>
</dbReference>
<organism evidence="9 10">
    <name type="scientific">Byssochlamys spectabilis (strain No. 5 / NBRC 109023)</name>
    <name type="common">Paecilomyces variotii</name>
    <dbReference type="NCBI Taxonomy" id="1356009"/>
    <lineage>
        <taxon>Eukaryota</taxon>
        <taxon>Fungi</taxon>
        <taxon>Dikarya</taxon>
        <taxon>Ascomycota</taxon>
        <taxon>Pezizomycotina</taxon>
        <taxon>Eurotiomycetes</taxon>
        <taxon>Eurotiomycetidae</taxon>
        <taxon>Eurotiales</taxon>
        <taxon>Thermoascaceae</taxon>
        <taxon>Paecilomyces</taxon>
    </lineage>
</organism>
<dbReference type="EMBL" id="BAUL01000332">
    <property type="protein sequence ID" value="GAD99869.1"/>
    <property type="molecule type" value="Genomic_DNA"/>
</dbReference>
<dbReference type="PANTHER" id="PTHR46430">
    <property type="entry name" value="PROTEIN SKT5-RELATED"/>
    <property type="match status" value="1"/>
</dbReference>
<dbReference type="GO" id="GO:0008270">
    <property type="term" value="F:zinc ion binding"/>
    <property type="evidence" value="ECO:0007669"/>
    <property type="project" value="UniProtKB-KW"/>
</dbReference>
<evidence type="ECO:0000313" key="10">
    <source>
        <dbReference type="Proteomes" id="UP000018001"/>
    </source>
</evidence>
<feature type="compositionally biased region" description="Low complexity" evidence="7">
    <location>
        <begin position="907"/>
        <end position="922"/>
    </location>
</feature>
<accession>V5FPC8</accession>
<dbReference type="eggNOG" id="KOG1550">
    <property type="taxonomic scope" value="Eukaryota"/>
</dbReference>
<dbReference type="InterPro" id="IPR011990">
    <property type="entry name" value="TPR-like_helical_dom_sf"/>
</dbReference>
<feature type="zinc finger region" description="C3H1-type" evidence="5">
    <location>
        <begin position="1082"/>
        <end position="1109"/>
    </location>
</feature>
<feature type="compositionally biased region" description="Low complexity" evidence="7">
    <location>
        <begin position="1481"/>
        <end position="1500"/>
    </location>
</feature>
<evidence type="ECO:0000256" key="6">
    <source>
        <dbReference type="SAM" id="Coils"/>
    </source>
</evidence>
<dbReference type="InterPro" id="IPR036855">
    <property type="entry name" value="Znf_CCCH_sf"/>
</dbReference>
<feature type="compositionally biased region" description="Low complexity" evidence="7">
    <location>
        <begin position="716"/>
        <end position="733"/>
    </location>
</feature>
<dbReference type="InParanoid" id="V5FPC8"/>
<feature type="region of interest" description="Disordered" evidence="7">
    <location>
        <begin position="955"/>
        <end position="1062"/>
    </location>
</feature>
<dbReference type="PANTHER" id="PTHR46430:SF2">
    <property type="entry name" value="CHITIN SYNTHASE REGULATORY FACTOR 4"/>
    <property type="match status" value="1"/>
</dbReference>
<feature type="domain" description="C3H1-type" evidence="8">
    <location>
        <begin position="1082"/>
        <end position="1109"/>
    </location>
</feature>
<feature type="region of interest" description="Disordered" evidence="7">
    <location>
        <begin position="899"/>
        <end position="943"/>
    </location>
</feature>
<sequence length="1576" mass="171497">MSRPYGRGQPRLGATFYPGGQDDYYMPEVISPSPQRVMPEVPEHMQDNIAHLEQEARGQYRMTAQHAVQYDRSQYPARTSSATPQAPPRKPVSGNGYGPSSYPVDSYEQTTMDQPNFSPFPVLRNPPPNVPPTDEQREANLEQARVAVLSSNDPEMQLAWAQDALSHVEIAMQNELRVSLIQPPRPQTPQVERQLRTDAINIVSFLAEQHHPRAEFIKGMWLEFGKFGFRVDKKEAFRCYSRAAEKGYARAEYRMGMQFESSNEPAKAIRHYEKGVALGDSASYYRLGMMILLGQHGQRQDYQMGLEYIRQAAQTCDENAPQGAYVYGMLLARELPQVHIPDQYLALDINGSRMNIEKAAYHGFAKAQVKMGAAYELCQLGCDFNPALSLHYNALAARQGEPEAEMAISKWFLCGHEGVFEKNDELAFTYAQRAAQSDLPTAQFALGYFYEIGIYVPVDIKEARSWYAKAASSGNKDALTRIESISRSKTLSRKDHEKVAIARIKSQYGSHRQKNPTASYGTNATPMPTIQDNIDMPDPSRMRISDDQRPMSAAPYPEGRPGYNMPDPRPSSAFGINPNIRPGSSGTYGPSGRVVSGGSGRGAYRQPGSALSSPGLPPPGSGEFSAPGTPKLDIGYSAPMDPAGRGDRRRLQRPSNPNMARPQGPQDMSHAIPPERRSAKTPVSHSPAGSAHGLPPNPRPPGPQSTQSYPSRIDSKPPSRSSAASTPAPSDSPLNKPPQKPASQQSAPSSPGVPAKGPKTFEEMGVPQGKQLVYHALQDSTDDVTPEALARISDDIEQLEKQLANQKNREKELKWELSHMGATVPFAELEQNVPKLEDETSSILLRLKELCNDDTAEVSMEEKIQTEKEWKIWQRHAAVRKRICRQLWERCTEVMAEDTTKEELWVSTSSSLASSGPRAPASESRSAMSSTLIDGHRNHSPRPLFFTAAGASAITTASEPEPPPNLPQSKSPGRNPSGASSISTPLDFPAMQQQQQQNPLPATRTPSGSFANGSRSQNRLSGDMRNRGPLPVPSGPAAPLQNGHSRNMSGFEMAARSPPNPSSAAGVSLWFGALIVSRRGTDTKHVPCKFFRQGACQAGPACPFLHSTDAAVDSAPCKYFTKGNCKFGAKCALAHILPDGRRVNRPNVGMGMGGGHLNLGGRVNPQAYHNQDSALTNSVLSHQRMKGHDSRYGYGYSAQDEFASLHASQQPQQGPYEGFPSVDTGFVSDAGSPVEDIRHPASPKHHLTALDAPLPASFDSQGISHVARYGPVAASMPSKFGLELSPPAQRAPSDAIRNLRDVAFGSDLRKQPSNLGSSPPGFPDDLVAPRFLHSQRMGRPKMLSASVPRPMALDDWDDSNFTMEEDYLPGSLHDDVLTPQEKMRRMSRTEHELSSSNREFGGLGLMGTSATKVGSPLASSPSRFGALFAKQRQKKEEEAHGSSFSHIGSPLRESSLGFGSSPSLRPIGSRPVSGDVSPFISGSAQQSSMSTLSQQLSGMSLHPSSARQGSAAPSSRLDRTVSSPVTTSRIDEEQGDLVFSMEEEEGNKRSSVGWDANKQTSNGEETNASRGLGFQP</sequence>
<feature type="domain" description="C3H1-type" evidence="8">
    <location>
        <begin position="1111"/>
        <end position="1138"/>
    </location>
</feature>
<dbReference type="HOGENOM" id="CLU_245294_0_0_1"/>
<dbReference type="Pfam" id="PF00642">
    <property type="entry name" value="zf-CCCH"/>
    <property type="match status" value="1"/>
</dbReference>
<comment type="caution">
    <text evidence="9">The sequence shown here is derived from an EMBL/GenBank/DDBJ whole genome shotgun (WGS) entry which is preliminary data.</text>
</comment>
<proteinExistence type="predicted"/>
<dbReference type="OrthoDB" id="4095816at2759"/>
<dbReference type="PROSITE" id="PS50103">
    <property type="entry name" value="ZF_C3H1"/>
    <property type="match status" value="2"/>
</dbReference>
<feature type="compositionally biased region" description="Polar residues" evidence="7">
    <location>
        <begin position="1557"/>
        <end position="1569"/>
    </location>
</feature>
<evidence type="ECO:0000256" key="4">
    <source>
        <dbReference type="ARBA" id="ARBA00022833"/>
    </source>
</evidence>
<protein>
    <submittedName>
        <fullName evidence="9">Chitin synthase activator (Chs3), putative</fullName>
    </submittedName>
</protein>
<evidence type="ECO:0000259" key="8">
    <source>
        <dbReference type="PROSITE" id="PS50103"/>
    </source>
</evidence>
<feature type="region of interest" description="Disordered" evidence="7">
    <location>
        <begin position="1429"/>
        <end position="1576"/>
    </location>
</feature>
<feature type="compositionally biased region" description="Low complexity" evidence="7">
    <location>
        <begin position="741"/>
        <end position="750"/>
    </location>
</feature>
<keyword evidence="4 5" id="KW-0862">Zinc</keyword>
<dbReference type="InterPro" id="IPR041367">
    <property type="entry name" value="Znf-CCCH_4"/>
</dbReference>
<dbReference type="eggNOG" id="KOG1039">
    <property type="taxonomic scope" value="Eukaryota"/>
</dbReference>
<feature type="compositionally biased region" description="Polar residues" evidence="7">
    <location>
        <begin position="998"/>
        <end position="1020"/>
    </location>
</feature>
<reference evidence="10" key="1">
    <citation type="journal article" date="2014" name="Genome Announc.">
        <title>Draft genome sequence of the formaldehyde-resistant fungus Byssochlamys spectabilis No. 5 (anamorph Paecilomyces variotii No. 5) (NBRC109023).</title>
        <authorList>
            <person name="Oka T."/>
            <person name="Ekino K."/>
            <person name="Fukuda K."/>
            <person name="Nomura Y."/>
        </authorList>
    </citation>
    <scope>NUCLEOTIDE SEQUENCE [LARGE SCALE GENOMIC DNA]</scope>
    <source>
        <strain evidence="10">No. 5 / NBRC 109023</strain>
    </source>
</reference>
<feature type="zinc finger region" description="C3H1-type" evidence="5">
    <location>
        <begin position="1111"/>
        <end position="1138"/>
    </location>
</feature>
<gene>
    <name evidence="9" type="ORF">PVAR5_8597</name>
</gene>
<dbReference type="SMART" id="SM00671">
    <property type="entry name" value="SEL1"/>
    <property type="match status" value="6"/>
</dbReference>
<keyword evidence="6" id="KW-0175">Coiled coil</keyword>
<evidence type="ECO:0000313" key="9">
    <source>
        <dbReference type="EMBL" id="GAD99869.1"/>
    </source>
</evidence>
<keyword evidence="10" id="KW-1185">Reference proteome</keyword>
<feature type="region of interest" description="Disordered" evidence="7">
    <location>
        <begin position="73"/>
        <end position="117"/>
    </location>
</feature>
<dbReference type="SUPFAM" id="SSF81901">
    <property type="entry name" value="HCP-like"/>
    <property type="match status" value="1"/>
</dbReference>
<feature type="region of interest" description="Disordered" evidence="7">
    <location>
        <begin position="1"/>
        <end position="38"/>
    </location>
</feature>
<feature type="compositionally biased region" description="Polar residues" evidence="7">
    <location>
        <begin position="1502"/>
        <end position="1513"/>
    </location>
</feature>
<feature type="compositionally biased region" description="Polar residues" evidence="7">
    <location>
        <begin position="507"/>
        <end position="532"/>
    </location>
</feature>
<feature type="coiled-coil region" evidence="6">
    <location>
        <begin position="789"/>
        <end position="816"/>
    </location>
</feature>
<dbReference type="Gene3D" id="4.10.1000.10">
    <property type="entry name" value="Zinc finger, CCCH-type"/>
    <property type="match status" value="1"/>
</dbReference>
<feature type="compositionally biased region" description="Basic and acidic residues" evidence="7">
    <location>
        <begin position="538"/>
        <end position="549"/>
    </location>
</feature>
<evidence type="ECO:0000256" key="3">
    <source>
        <dbReference type="ARBA" id="ARBA00022771"/>
    </source>
</evidence>
<name>V5FPC8_BYSSN</name>
<dbReference type="Gene3D" id="1.25.40.10">
    <property type="entry name" value="Tetratricopeptide repeat domain"/>
    <property type="match status" value="2"/>
</dbReference>
<dbReference type="Pfam" id="PF08238">
    <property type="entry name" value="Sel1"/>
    <property type="match status" value="5"/>
</dbReference>
<dbReference type="Pfam" id="PF18044">
    <property type="entry name" value="zf-CCCH_4"/>
    <property type="match status" value="1"/>
</dbReference>
<evidence type="ECO:0000256" key="2">
    <source>
        <dbReference type="ARBA" id="ARBA00022737"/>
    </source>
</evidence>
<feature type="compositionally biased region" description="Polar residues" evidence="7">
    <location>
        <begin position="923"/>
        <end position="932"/>
    </location>
</feature>
<feature type="compositionally biased region" description="Polar residues" evidence="7">
    <location>
        <begin position="107"/>
        <end position="117"/>
    </location>
</feature>
<dbReference type="SMART" id="SM00356">
    <property type="entry name" value="ZnF_C3H1"/>
    <property type="match status" value="2"/>
</dbReference>
<dbReference type="Proteomes" id="UP000018001">
    <property type="component" value="Unassembled WGS sequence"/>
</dbReference>
<dbReference type="InterPro" id="IPR000571">
    <property type="entry name" value="Znf_CCCH"/>
</dbReference>
<keyword evidence="2" id="KW-0677">Repeat</keyword>
<dbReference type="SUPFAM" id="SSF90229">
    <property type="entry name" value="CCCH zinc finger"/>
    <property type="match status" value="1"/>
</dbReference>
<keyword evidence="1 5" id="KW-0479">Metal-binding</keyword>
<feature type="region of interest" description="Disordered" evidence="7">
    <location>
        <begin position="506"/>
        <end position="763"/>
    </location>
</feature>